<keyword evidence="3" id="KW-1185">Reference proteome</keyword>
<gene>
    <name evidence="2" type="ORF">M409DRAFT_24540</name>
</gene>
<evidence type="ECO:0000313" key="3">
    <source>
        <dbReference type="Proteomes" id="UP000799537"/>
    </source>
</evidence>
<proteinExistence type="predicted"/>
<dbReference type="GeneID" id="54560556"/>
<dbReference type="Proteomes" id="UP000799537">
    <property type="component" value="Unassembled WGS sequence"/>
</dbReference>
<reference evidence="2" key="1">
    <citation type="journal article" date="2020" name="Stud. Mycol.">
        <title>101 Dothideomycetes genomes: a test case for predicting lifestyles and emergence of pathogens.</title>
        <authorList>
            <person name="Haridas S."/>
            <person name="Albert R."/>
            <person name="Binder M."/>
            <person name="Bloem J."/>
            <person name="Labutti K."/>
            <person name="Salamov A."/>
            <person name="Andreopoulos B."/>
            <person name="Baker S."/>
            <person name="Barry K."/>
            <person name="Bills G."/>
            <person name="Bluhm B."/>
            <person name="Cannon C."/>
            <person name="Castanera R."/>
            <person name="Culley D."/>
            <person name="Daum C."/>
            <person name="Ezra D."/>
            <person name="Gonzalez J."/>
            <person name="Henrissat B."/>
            <person name="Kuo A."/>
            <person name="Liang C."/>
            <person name="Lipzen A."/>
            <person name="Lutzoni F."/>
            <person name="Magnuson J."/>
            <person name="Mondo S."/>
            <person name="Nolan M."/>
            <person name="Ohm R."/>
            <person name="Pangilinan J."/>
            <person name="Park H.-J."/>
            <person name="Ramirez L."/>
            <person name="Alfaro M."/>
            <person name="Sun H."/>
            <person name="Tritt A."/>
            <person name="Yoshinaga Y."/>
            <person name="Zwiers L.-H."/>
            <person name="Turgeon B."/>
            <person name="Goodwin S."/>
            <person name="Spatafora J."/>
            <person name="Crous P."/>
            <person name="Grigoriev I."/>
        </authorList>
    </citation>
    <scope>NUCLEOTIDE SEQUENCE</scope>
    <source>
        <strain evidence="2">ATCC 36951</strain>
    </source>
</reference>
<dbReference type="OrthoDB" id="195446at2759"/>
<dbReference type="EMBL" id="ML993601">
    <property type="protein sequence ID" value="KAF2165151.1"/>
    <property type="molecule type" value="Genomic_DNA"/>
</dbReference>
<dbReference type="AlphaFoldDB" id="A0A6A6CDL4"/>
<feature type="region of interest" description="Disordered" evidence="1">
    <location>
        <begin position="1"/>
        <end position="27"/>
    </location>
</feature>
<evidence type="ECO:0000313" key="2">
    <source>
        <dbReference type="EMBL" id="KAF2165151.1"/>
    </source>
</evidence>
<dbReference type="RefSeq" id="XP_033666040.1">
    <property type="nucleotide sequence ID" value="XM_033807284.1"/>
</dbReference>
<name>A0A6A6CDL4_ZASCE</name>
<evidence type="ECO:0000256" key="1">
    <source>
        <dbReference type="SAM" id="MobiDB-lite"/>
    </source>
</evidence>
<organism evidence="2 3">
    <name type="scientific">Zasmidium cellare ATCC 36951</name>
    <dbReference type="NCBI Taxonomy" id="1080233"/>
    <lineage>
        <taxon>Eukaryota</taxon>
        <taxon>Fungi</taxon>
        <taxon>Dikarya</taxon>
        <taxon>Ascomycota</taxon>
        <taxon>Pezizomycotina</taxon>
        <taxon>Dothideomycetes</taxon>
        <taxon>Dothideomycetidae</taxon>
        <taxon>Mycosphaerellales</taxon>
        <taxon>Mycosphaerellaceae</taxon>
        <taxon>Zasmidium</taxon>
    </lineage>
</organism>
<feature type="compositionally biased region" description="Polar residues" evidence="1">
    <location>
        <begin position="11"/>
        <end position="22"/>
    </location>
</feature>
<sequence length="229" mass="26707">MLGKYRRFNSRPESSSSPTTMLPPNYPRHPSDIRSVLHWLHRASQYRLPEELLTAILHQANYDCLHITANVKGHNERRSYGPETKAIPYVETTPLRYLKDDMNKDWTGRVRKITLKAKGKDQGWFTNKGTESWSWFEVGRTKQIHVVALEGSGDKVKRGPCWARNPVSGEDWTLHEEVFDVDEVGGEMKEWMESLENGHKISIVPMARYREWRCQVEEASVDVEIEVWR</sequence>
<accession>A0A6A6CDL4</accession>
<protein>
    <submittedName>
        <fullName evidence="2">Uncharacterized protein</fullName>
    </submittedName>
</protein>